<dbReference type="Proteomes" id="UP000589516">
    <property type="component" value="Unassembled WGS sequence"/>
</dbReference>
<dbReference type="InterPro" id="IPR018977">
    <property type="entry name" value="NurA_domain"/>
</dbReference>
<dbReference type="EMBL" id="DUAV01000010">
    <property type="protein sequence ID" value="HIG63111.1"/>
    <property type="molecule type" value="Genomic_DNA"/>
</dbReference>
<name>A0A7C8DMK3_9ARCH</name>
<evidence type="ECO:0000313" key="2">
    <source>
        <dbReference type="EMBL" id="HIG63111.1"/>
    </source>
</evidence>
<feature type="domain" description="NurA" evidence="1">
    <location>
        <begin position="37"/>
        <end position="272"/>
    </location>
</feature>
<reference evidence="3" key="1">
    <citation type="journal article" date="2019" name="bioRxiv">
        <title>Genome diversification in globally distributed novel marine Proteobacteria is linked to environmental adaptation.</title>
        <authorList>
            <person name="Zhou Z."/>
            <person name="Tran P.Q."/>
            <person name="Kieft K."/>
            <person name="Anantharaman K."/>
        </authorList>
    </citation>
    <scope>NUCLEOTIDE SEQUENCE [LARGE SCALE GENOMIC DNA]</scope>
</reference>
<proteinExistence type="predicted"/>
<sequence>MDLVRAQLDAIAARLAVHGSVAPGAEFAELAPEVPPALVAAVDGSSRMLLDGGAFAVVALRAGRVVVRDAEEVLEREAPLEVRLLEADTFADKWSECYREATGRLPSEQPPDLQAALEWLRELAETEAALAALEALAIAGAPGSLLLLDGALTSPHAPARDALRLVLDRADAAGVTVAAVAKRSSLARDGAPVLPALMRDSPDGCWRTALDCDSLGKSGAVRLNPASEWAFRLDVAGGDYGTVAASLVALARDAVYPGYPWPLAQAHNLVLIDGDLTDALRQALQGAALEQGLAPGAWDVLFSDYHEVLDRSV</sequence>
<dbReference type="Pfam" id="PF09376">
    <property type="entry name" value="NurA"/>
    <property type="match status" value="1"/>
</dbReference>
<dbReference type="AlphaFoldDB" id="A0A7C8DMK3"/>
<dbReference type="SMART" id="SM00933">
    <property type="entry name" value="NurA"/>
    <property type="match status" value="1"/>
</dbReference>
<organism evidence="2 3">
    <name type="scientific">Marine Group III euryarchaeote</name>
    <dbReference type="NCBI Taxonomy" id="2173149"/>
    <lineage>
        <taxon>Archaea</taxon>
        <taxon>Methanobacteriati</taxon>
        <taxon>Thermoplasmatota</taxon>
        <taxon>Thermoplasmata</taxon>
        <taxon>Candidatus Thermoprofundales</taxon>
    </lineage>
</organism>
<gene>
    <name evidence="2" type="ORF">EYQ16_01120</name>
</gene>
<protein>
    <recommendedName>
        <fullName evidence="1">NurA domain-containing protein</fullName>
    </recommendedName>
</protein>
<comment type="caution">
    <text evidence="2">The sequence shown here is derived from an EMBL/GenBank/DDBJ whole genome shotgun (WGS) entry which is preliminary data.</text>
</comment>
<evidence type="ECO:0000313" key="3">
    <source>
        <dbReference type="Proteomes" id="UP000589516"/>
    </source>
</evidence>
<evidence type="ECO:0000259" key="1">
    <source>
        <dbReference type="SMART" id="SM00933"/>
    </source>
</evidence>
<accession>A0A7C8DMK3</accession>